<dbReference type="Proteomes" id="UP000295444">
    <property type="component" value="Unassembled WGS sequence"/>
</dbReference>
<evidence type="ECO:0000313" key="2">
    <source>
        <dbReference type="EMBL" id="TDQ00788.1"/>
    </source>
</evidence>
<accession>A0A4R6SII2</accession>
<dbReference type="Gene3D" id="2.40.50.230">
    <property type="entry name" value="Gp5 N-terminal domain"/>
    <property type="match status" value="1"/>
</dbReference>
<sequence length="780" mass="80598">MIPDPSEQEEFVANTEPTGRPAVTVDGKILADDAVHRLRRVVVDNDLHLPGMFELTFMDNDGLAVSKAGIQMGSEVTVIAVDHMARACTLIVGDVTAIEGQVQGMTLLTVVRGYCGAHRLQRARRSRSFMNVTDADVANLIAGQNGLTIGEVVATSTTHSYLAQVNQTDWEFLQARAREIGFEMGVENGRFYFRPGVNSFVEAGGGKLGMARSLLQMASGAMSAVTVQFPDDLLSFRPRFTAGNLTPDVEVRVWDPMARTASAHDVSTPAEGVDSAAYLGGMFTSGGLGSALDGAMQQAEGVVDSLSLSGLDSAVNTVEGSVNDTLAQASGGLLGSPVGFLGPTASPTAHIVVDRPIANDDTIATEGPMVARALGTDFGSTYAECEGEARGNAAIQPNVDIDVQGVQGLFTGKWQVSRARHVFDDSEYGYRVIFSAHGRQDRTMLGLTSKGTRSSDRNPVLSGVVCGVVSDCNDPLAKGRVKATLPWLSPTFETDWAPNIQFCSGPRSGAIFMPEIGDEVLIAFEFGDVRRPYVLGGMMNNFTQWSIAKSGPIFAGGLAGLATEGMMMGGQMAGAALGGMVAGPLGGMAGAALGGELAREAGNEAVEAVSGNAIVPGMVSEVHHRGFVSSTGNALLFYDVPMIPPLPTAADVGSVTGADLDAGGGTSDGGIDIVDPAAGALASAVRIGAQTGETAVTIDQVSAGINITASPVLGAPESILPNINIVAQNGFLNMAVGEEGSMLIDGGAALFIKSATAITLDAPTINIVGLPLINGVPIPL</sequence>
<gene>
    <name evidence="2" type="ORF">EV186_102654</name>
</gene>
<feature type="domain" description="Gp5/Type VI secretion system Vgr protein OB-fold" evidence="1">
    <location>
        <begin position="467"/>
        <end position="538"/>
    </location>
</feature>
<organism evidence="2 3">
    <name type="scientific">Labedaea rhizosphaerae</name>
    <dbReference type="NCBI Taxonomy" id="598644"/>
    <lineage>
        <taxon>Bacteria</taxon>
        <taxon>Bacillati</taxon>
        <taxon>Actinomycetota</taxon>
        <taxon>Actinomycetes</taxon>
        <taxon>Pseudonocardiales</taxon>
        <taxon>Pseudonocardiaceae</taxon>
        <taxon>Labedaea</taxon>
    </lineage>
</organism>
<dbReference type="SUPFAM" id="SSF69255">
    <property type="entry name" value="gp5 N-terminal domain-like"/>
    <property type="match status" value="1"/>
</dbReference>
<protein>
    <recommendedName>
        <fullName evidence="1">Gp5/Type VI secretion system Vgr protein OB-fold domain-containing protein</fullName>
    </recommendedName>
</protein>
<comment type="caution">
    <text evidence="2">The sequence shown here is derived from an EMBL/GenBank/DDBJ whole genome shotgun (WGS) entry which is preliminary data.</text>
</comment>
<evidence type="ECO:0000259" key="1">
    <source>
        <dbReference type="Pfam" id="PF04717"/>
    </source>
</evidence>
<dbReference type="EMBL" id="SNXZ01000002">
    <property type="protein sequence ID" value="TDQ00788.1"/>
    <property type="molecule type" value="Genomic_DNA"/>
</dbReference>
<dbReference type="InterPro" id="IPR037026">
    <property type="entry name" value="Vgr_OB-fold_dom_sf"/>
</dbReference>
<dbReference type="AlphaFoldDB" id="A0A4R6SII2"/>
<name>A0A4R6SII2_LABRH</name>
<dbReference type="InterPro" id="IPR006531">
    <property type="entry name" value="Gp5/Vgr_OB"/>
</dbReference>
<keyword evidence="3" id="KW-1185">Reference proteome</keyword>
<dbReference type="SUPFAM" id="SSF69279">
    <property type="entry name" value="Phage tail proteins"/>
    <property type="match status" value="1"/>
</dbReference>
<reference evidence="2 3" key="1">
    <citation type="submission" date="2019-03" db="EMBL/GenBank/DDBJ databases">
        <title>Genomic Encyclopedia of Type Strains, Phase IV (KMG-IV): sequencing the most valuable type-strain genomes for metagenomic binning, comparative biology and taxonomic classification.</title>
        <authorList>
            <person name="Goeker M."/>
        </authorList>
    </citation>
    <scope>NUCLEOTIDE SEQUENCE [LARGE SCALE GENOMIC DNA]</scope>
    <source>
        <strain evidence="2 3">DSM 45361</strain>
    </source>
</reference>
<dbReference type="Pfam" id="PF04717">
    <property type="entry name" value="Phage_base_V"/>
    <property type="match status" value="1"/>
</dbReference>
<evidence type="ECO:0000313" key="3">
    <source>
        <dbReference type="Proteomes" id="UP000295444"/>
    </source>
</evidence>
<dbReference type="RefSeq" id="WP_133849452.1">
    <property type="nucleotide sequence ID" value="NZ_SNXZ01000002.1"/>
</dbReference>
<dbReference type="OrthoDB" id="1907165at2"/>
<proteinExistence type="predicted"/>